<gene>
    <name evidence="2" type="ORF">ABIE21_002764</name>
</gene>
<feature type="compositionally biased region" description="Basic and acidic residues" evidence="1">
    <location>
        <begin position="75"/>
        <end position="93"/>
    </location>
</feature>
<evidence type="ECO:0000256" key="1">
    <source>
        <dbReference type="SAM" id="MobiDB-lite"/>
    </source>
</evidence>
<comment type="caution">
    <text evidence="2">The sequence shown here is derived from an EMBL/GenBank/DDBJ whole genome shotgun (WGS) entry which is preliminary data.</text>
</comment>
<proteinExistence type="predicted"/>
<keyword evidence="3" id="KW-1185">Reference proteome</keyword>
<dbReference type="EMBL" id="JBEPSJ010000003">
    <property type="protein sequence ID" value="MET4583245.1"/>
    <property type="molecule type" value="Genomic_DNA"/>
</dbReference>
<organism evidence="2 3">
    <name type="scientific">Conyzicola nivalis</name>
    <dbReference type="NCBI Taxonomy" id="1477021"/>
    <lineage>
        <taxon>Bacteria</taxon>
        <taxon>Bacillati</taxon>
        <taxon>Actinomycetota</taxon>
        <taxon>Actinomycetes</taxon>
        <taxon>Micrococcales</taxon>
        <taxon>Microbacteriaceae</taxon>
        <taxon>Conyzicola</taxon>
    </lineage>
</organism>
<dbReference type="RefSeq" id="WP_354025406.1">
    <property type="nucleotide sequence ID" value="NZ_JBEPSJ010000003.1"/>
</dbReference>
<reference evidence="2 3" key="1">
    <citation type="submission" date="2024-06" db="EMBL/GenBank/DDBJ databases">
        <title>Sorghum-associated microbial communities from plants grown in Nebraska, USA.</title>
        <authorList>
            <person name="Schachtman D."/>
        </authorList>
    </citation>
    <scope>NUCLEOTIDE SEQUENCE [LARGE SCALE GENOMIC DNA]</scope>
    <source>
        <strain evidence="2 3">2857</strain>
    </source>
</reference>
<protein>
    <submittedName>
        <fullName evidence="2">Uncharacterized protein</fullName>
    </submittedName>
</protein>
<feature type="region of interest" description="Disordered" evidence="1">
    <location>
        <begin position="66"/>
        <end position="100"/>
    </location>
</feature>
<evidence type="ECO:0000313" key="3">
    <source>
        <dbReference type="Proteomes" id="UP001549257"/>
    </source>
</evidence>
<evidence type="ECO:0000313" key="2">
    <source>
        <dbReference type="EMBL" id="MET4583245.1"/>
    </source>
</evidence>
<accession>A0ABV2QRQ2</accession>
<sequence length="100" mass="10794">MNGWLVLGISAGAVLAIVIAQRLGWIDLSNKNQNSGPRGGVMGIGDEVFNPTRHEAQIELDRQTVLPAPAPLPGDGDKGIYRGHVEIDLDPKPVRRSPRH</sequence>
<dbReference type="Proteomes" id="UP001549257">
    <property type="component" value="Unassembled WGS sequence"/>
</dbReference>
<name>A0ABV2QRQ2_9MICO</name>